<comment type="caution">
    <text evidence="6">The sequence shown here is derived from an EMBL/GenBank/DDBJ whole genome shotgun (WGS) entry which is preliminary data.</text>
</comment>
<gene>
    <name evidence="6" type="ORF">D0Y65_053575</name>
</gene>
<evidence type="ECO:0000259" key="5">
    <source>
        <dbReference type="PROSITE" id="PS51471"/>
    </source>
</evidence>
<dbReference type="FunFam" id="2.60.120.330:FF:000088">
    <property type="entry name" value="1-aminocyclopropane-1-carboxylate oxidase-like 9"/>
    <property type="match status" value="1"/>
</dbReference>
<keyword evidence="3" id="KW-0560">Oxidoreductase</keyword>
<protein>
    <submittedName>
        <fullName evidence="6">1-aminocyclopropane-1-carboxylate oxidase-like 9</fullName>
    </submittedName>
</protein>
<dbReference type="Proteomes" id="UP000289340">
    <property type="component" value="Chromosome 20"/>
</dbReference>
<dbReference type="SMR" id="A0A445F2K2"/>
<dbReference type="InterPro" id="IPR005123">
    <property type="entry name" value="Oxoglu/Fe-dep_dioxygenase_dom"/>
</dbReference>
<evidence type="ECO:0000256" key="4">
    <source>
        <dbReference type="ARBA" id="ARBA00023004"/>
    </source>
</evidence>
<keyword evidence="4" id="KW-0408">Iron</keyword>
<dbReference type="PANTHER" id="PTHR10209">
    <property type="entry name" value="OXIDOREDUCTASE, 2OG-FE II OXYGENASE FAMILY PROTEIN"/>
    <property type="match status" value="1"/>
</dbReference>
<dbReference type="EMBL" id="QZWG01000020">
    <property type="protein sequence ID" value="RZB43017.1"/>
    <property type="molecule type" value="Genomic_DNA"/>
</dbReference>
<evidence type="ECO:0000256" key="2">
    <source>
        <dbReference type="ARBA" id="ARBA00022723"/>
    </source>
</evidence>
<dbReference type="InterPro" id="IPR044861">
    <property type="entry name" value="IPNS-like_FE2OG_OXY"/>
</dbReference>
<dbReference type="GO" id="GO:0046872">
    <property type="term" value="F:metal ion binding"/>
    <property type="evidence" value="ECO:0007669"/>
    <property type="project" value="UniProtKB-KW"/>
</dbReference>
<dbReference type="Pfam" id="PF03171">
    <property type="entry name" value="2OG-FeII_Oxy"/>
    <property type="match status" value="1"/>
</dbReference>
<organism evidence="6 7">
    <name type="scientific">Glycine soja</name>
    <name type="common">Wild soybean</name>
    <dbReference type="NCBI Taxonomy" id="3848"/>
    <lineage>
        <taxon>Eukaryota</taxon>
        <taxon>Viridiplantae</taxon>
        <taxon>Streptophyta</taxon>
        <taxon>Embryophyta</taxon>
        <taxon>Tracheophyta</taxon>
        <taxon>Spermatophyta</taxon>
        <taxon>Magnoliopsida</taxon>
        <taxon>eudicotyledons</taxon>
        <taxon>Gunneridae</taxon>
        <taxon>Pentapetalae</taxon>
        <taxon>rosids</taxon>
        <taxon>fabids</taxon>
        <taxon>Fabales</taxon>
        <taxon>Fabaceae</taxon>
        <taxon>Papilionoideae</taxon>
        <taxon>50 kb inversion clade</taxon>
        <taxon>NPAAA clade</taxon>
        <taxon>indigoferoid/millettioid clade</taxon>
        <taxon>Phaseoleae</taxon>
        <taxon>Glycine</taxon>
        <taxon>Glycine subgen. Soja</taxon>
    </lineage>
</organism>
<evidence type="ECO:0000256" key="1">
    <source>
        <dbReference type="ARBA" id="ARBA00008056"/>
    </source>
</evidence>
<dbReference type="GO" id="GO:0051213">
    <property type="term" value="F:dioxygenase activity"/>
    <property type="evidence" value="ECO:0007669"/>
    <property type="project" value="UniProtKB-ARBA"/>
</dbReference>
<name>A0A445F2K2_GLYSO</name>
<dbReference type="InterPro" id="IPR027443">
    <property type="entry name" value="IPNS-like_sf"/>
</dbReference>
<reference evidence="6 7" key="1">
    <citation type="submission" date="2018-09" db="EMBL/GenBank/DDBJ databases">
        <title>A high-quality reference genome of wild soybean provides a powerful tool to mine soybean genomes.</title>
        <authorList>
            <person name="Xie M."/>
            <person name="Chung C.Y.L."/>
            <person name="Li M.-W."/>
            <person name="Wong F.-L."/>
            <person name="Chan T.-F."/>
            <person name="Lam H.-M."/>
        </authorList>
    </citation>
    <scope>NUCLEOTIDE SEQUENCE [LARGE SCALE GENOMIC DNA]</scope>
    <source>
        <strain evidence="7">cv. W05</strain>
        <tissue evidence="6">Hypocotyl of etiolated seedlings</tissue>
    </source>
</reference>
<evidence type="ECO:0000313" key="7">
    <source>
        <dbReference type="Proteomes" id="UP000289340"/>
    </source>
</evidence>
<comment type="similarity">
    <text evidence="1">Belongs to the iron/ascorbate-dependent oxidoreductase family.</text>
</comment>
<feature type="domain" description="Fe2OG dioxygenase" evidence="5">
    <location>
        <begin position="37"/>
        <end position="151"/>
    </location>
</feature>
<proteinExistence type="inferred from homology"/>
<dbReference type="AlphaFoldDB" id="A0A445F2K2"/>
<dbReference type="Gene3D" id="2.60.120.330">
    <property type="entry name" value="B-lactam Antibiotic, Isopenicillin N Synthase, Chain"/>
    <property type="match status" value="1"/>
</dbReference>
<evidence type="ECO:0000256" key="3">
    <source>
        <dbReference type="ARBA" id="ARBA00023002"/>
    </source>
</evidence>
<keyword evidence="7" id="KW-1185">Reference proteome</keyword>
<sequence>MVDYSNQVMKLGTLLFELLSEALSLNSTYLRDTSCDVGQFAFGHYYPSYLEPNLTLGTIKHVDVNFITVLLQGHIGGLQVLHQNTQIDVTPVPGALFIICDPSPIWLIPNILECQLISNDKFKSGQHRVPANTAGPRVSISSIHPSSRTYGPIMELLSEDNPAKYREFSIPEFTAHY</sequence>
<accession>A0A445F2K2</accession>
<keyword evidence="2" id="KW-0479">Metal-binding</keyword>
<dbReference type="SUPFAM" id="SSF51197">
    <property type="entry name" value="Clavaminate synthase-like"/>
    <property type="match status" value="1"/>
</dbReference>
<dbReference type="PANTHER" id="PTHR10209:SF871">
    <property type="entry name" value="AMINOCYCLOPROPANECARBOXYLATE OXIDASE"/>
    <property type="match status" value="1"/>
</dbReference>
<evidence type="ECO:0000313" key="6">
    <source>
        <dbReference type="EMBL" id="RZB43017.1"/>
    </source>
</evidence>
<dbReference type="PROSITE" id="PS51471">
    <property type="entry name" value="FE2OG_OXY"/>
    <property type="match status" value="1"/>
</dbReference>